<reference evidence="2" key="1">
    <citation type="submission" date="2020-11" db="EMBL/GenBank/DDBJ databases">
        <authorList>
            <consortium name="DOE Joint Genome Institute"/>
            <person name="Ahrendt S."/>
            <person name="Riley R."/>
            <person name="Andreopoulos W."/>
            <person name="Labutti K."/>
            <person name="Pangilinan J."/>
            <person name="Ruiz-Duenas F.J."/>
            <person name="Barrasa J.M."/>
            <person name="Sanchez-Garcia M."/>
            <person name="Camarero S."/>
            <person name="Miyauchi S."/>
            <person name="Serrano A."/>
            <person name="Linde D."/>
            <person name="Babiker R."/>
            <person name="Drula E."/>
            <person name="Ayuso-Fernandez I."/>
            <person name="Pacheco R."/>
            <person name="Padilla G."/>
            <person name="Ferreira P."/>
            <person name="Barriuso J."/>
            <person name="Kellner H."/>
            <person name="Castanera R."/>
            <person name="Alfaro M."/>
            <person name="Ramirez L."/>
            <person name="Pisabarro A.G."/>
            <person name="Kuo A."/>
            <person name="Tritt A."/>
            <person name="Lipzen A."/>
            <person name="He G."/>
            <person name="Yan M."/>
            <person name="Ng V."/>
            <person name="Cullen D."/>
            <person name="Martin F."/>
            <person name="Rosso M.-N."/>
            <person name="Henrissat B."/>
            <person name="Hibbett D."/>
            <person name="Martinez A.T."/>
            <person name="Grigoriev I.V."/>
        </authorList>
    </citation>
    <scope>NUCLEOTIDE SEQUENCE</scope>
    <source>
        <strain evidence="2">CBS 506.95</strain>
    </source>
</reference>
<proteinExistence type="predicted"/>
<dbReference type="Proteomes" id="UP000807306">
    <property type="component" value="Unassembled WGS sequence"/>
</dbReference>
<dbReference type="InterPro" id="IPR025649">
    <property type="entry name" value="DUF4360"/>
</dbReference>
<sequence>MSVKISLVPIFICGFLALQAAAQDYSIKSYAFLGTGCPAGSTTVATDAKNQALLARFNAFTANVGPGVPISHSRKNCDATLTISVPDGYKFSFNHFGYYTGYSLDKSVNARYNTYYYFQSDIAEGGGNGNVTGLSSDLKYISTPVSPPVWSDCGIDATVIVDTAVRVSNTANRSGSGTFNYQQLNILPDSFTWARC</sequence>
<feature type="chain" id="PRO_5040435209" description="Secreted protein" evidence="1">
    <location>
        <begin position="23"/>
        <end position="196"/>
    </location>
</feature>
<dbReference type="PANTHER" id="PTHR38847:SF1">
    <property type="entry name" value="PSEUDOURIDINE SYNTHASE RSUA_RLUA-LIKE DOMAIN-CONTAINING PROTEIN"/>
    <property type="match status" value="1"/>
</dbReference>
<protein>
    <recommendedName>
        <fullName evidence="4">Secreted protein</fullName>
    </recommendedName>
</protein>
<accession>A0A9P6JT72</accession>
<evidence type="ECO:0000313" key="2">
    <source>
        <dbReference type="EMBL" id="KAF9531275.1"/>
    </source>
</evidence>
<feature type="signal peptide" evidence="1">
    <location>
        <begin position="1"/>
        <end position="22"/>
    </location>
</feature>
<dbReference type="Pfam" id="PF14273">
    <property type="entry name" value="DUF4360"/>
    <property type="match status" value="1"/>
</dbReference>
<dbReference type="AlphaFoldDB" id="A0A9P6JT72"/>
<comment type="caution">
    <text evidence="2">The sequence shown here is derived from an EMBL/GenBank/DDBJ whole genome shotgun (WGS) entry which is preliminary data.</text>
</comment>
<name>A0A9P6JT72_9AGAR</name>
<evidence type="ECO:0008006" key="4">
    <source>
        <dbReference type="Google" id="ProtNLM"/>
    </source>
</evidence>
<dbReference type="PANTHER" id="PTHR38847">
    <property type="match status" value="1"/>
</dbReference>
<keyword evidence="3" id="KW-1185">Reference proteome</keyword>
<evidence type="ECO:0000313" key="3">
    <source>
        <dbReference type="Proteomes" id="UP000807306"/>
    </source>
</evidence>
<keyword evidence="1" id="KW-0732">Signal</keyword>
<dbReference type="EMBL" id="MU157836">
    <property type="protein sequence ID" value="KAF9531275.1"/>
    <property type="molecule type" value="Genomic_DNA"/>
</dbReference>
<gene>
    <name evidence="2" type="ORF">CPB83DRAFT_892109</name>
</gene>
<organism evidence="2 3">
    <name type="scientific">Crepidotus variabilis</name>
    <dbReference type="NCBI Taxonomy" id="179855"/>
    <lineage>
        <taxon>Eukaryota</taxon>
        <taxon>Fungi</taxon>
        <taxon>Dikarya</taxon>
        <taxon>Basidiomycota</taxon>
        <taxon>Agaricomycotina</taxon>
        <taxon>Agaricomycetes</taxon>
        <taxon>Agaricomycetidae</taxon>
        <taxon>Agaricales</taxon>
        <taxon>Agaricineae</taxon>
        <taxon>Crepidotaceae</taxon>
        <taxon>Crepidotus</taxon>
    </lineage>
</organism>
<evidence type="ECO:0000256" key="1">
    <source>
        <dbReference type="SAM" id="SignalP"/>
    </source>
</evidence>
<dbReference type="OrthoDB" id="152248at2759"/>